<feature type="non-terminal residue" evidence="1">
    <location>
        <position position="1"/>
    </location>
</feature>
<evidence type="ECO:0000313" key="1">
    <source>
        <dbReference type="EMBL" id="KAH7165369.1"/>
    </source>
</evidence>
<feature type="non-terminal residue" evidence="1">
    <location>
        <position position="342"/>
    </location>
</feature>
<dbReference type="EMBL" id="JAGMUV010000003">
    <property type="protein sequence ID" value="KAH7165369.1"/>
    <property type="molecule type" value="Genomic_DNA"/>
</dbReference>
<protein>
    <submittedName>
        <fullName evidence="1">Uncharacterized protein</fullName>
    </submittedName>
</protein>
<dbReference type="Proteomes" id="UP000738349">
    <property type="component" value="Unassembled WGS sequence"/>
</dbReference>
<gene>
    <name evidence="1" type="ORF">EDB81DRAFT_917353</name>
</gene>
<dbReference type="AlphaFoldDB" id="A0A9P9JJN1"/>
<dbReference type="OrthoDB" id="191139at2759"/>
<comment type="caution">
    <text evidence="1">The sequence shown here is derived from an EMBL/GenBank/DDBJ whole genome shotgun (WGS) entry which is preliminary data.</text>
</comment>
<evidence type="ECO:0000313" key="2">
    <source>
        <dbReference type="Proteomes" id="UP000738349"/>
    </source>
</evidence>
<keyword evidence="2" id="KW-1185">Reference proteome</keyword>
<proteinExistence type="predicted"/>
<name>A0A9P9JJN1_9HYPO</name>
<accession>A0A9P9JJN1</accession>
<organism evidence="1 2">
    <name type="scientific">Dactylonectria macrodidyma</name>
    <dbReference type="NCBI Taxonomy" id="307937"/>
    <lineage>
        <taxon>Eukaryota</taxon>
        <taxon>Fungi</taxon>
        <taxon>Dikarya</taxon>
        <taxon>Ascomycota</taxon>
        <taxon>Pezizomycotina</taxon>
        <taxon>Sordariomycetes</taxon>
        <taxon>Hypocreomycetidae</taxon>
        <taxon>Hypocreales</taxon>
        <taxon>Nectriaceae</taxon>
        <taxon>Dactylonectria</taxon>
    </lineage>
</organism>
<reference evidence="1" key="1">
    <citation type="journal article" date="2021" name="Nat. Commun.">
        <title>Genetic determinants of endophytism in the Arabidopsis root mycobiome.</title>
        <authorList>
            <person name="Mesny F."/>
            <person name="Miyauchi S."/>
            <person name="Thiergart T."/>
            <person name="Pickel B."/>
            <person name="Atanasova L."/>
            <person name="Karlsson M."/>
            <person name="Huettel B."/>
            <person name="Barry K.W."/>
            <person name="Haridas S."/>
            <person name="Chen C."/>
            <person name="Bauer D."/>
            <person name="Andreopoulos W."/>
            <person name="Pangilinan J."/>
            <person name="LaButti K."/>
            <person name="Riley R."/>
            <person name="Lipzen A."/>
            <person name="Clum A."/>
            <person name="Drula E."/>
            <person name="Henrissat B."/>
            <person name="Kohler A."/>
            <person name="Grigoriev I.V."/>
            <person name="Martin F.M."/>
            <person name="Hacquard S."/>
        </authorList>
    </citation>
    <scope>NUCLEOTIDE SEQUENCE</scope>
    <source>
        <strain evidence="1">MPI-CAGE-AT-0147</strain>
    </source>
</reference>
<sequence>KRYLRPGESMPLGLNERYRNDWCLNAEGIYYRHHFSHRWVEGFERKLWVPSLANVDWNHETESTRRRRANTFVKHALDNEKWNKSEYAWEADAWSDVFGQMREDPLIAGNKHEYYTVGQKKHPVSCLLTGESTRGIKRIPDATFGLATFDVQDGQNPLACDELDRDKLKALALHPETELISDPKLGDANLVFPFAVYEAKGWNGDARVARYQACSAGAVYLDMLDALARHPFPIDIPDFGRPYQALGSQNTQVFALTSFGAHWHILVGYRRNRLEREHAGTNGVSKTVYVFQRVWSGRVVTERSAWELLSLVDQIHQWGVNQFRTFVTRHLKAWHEFCSECY</sequence>